<gene>
    <name evidence="2" type="ORF">BST86_00175</name>
</gene>
<dbReference type="AlphaFoldDB" id="A0A2S9WQ61"/>
<evidence type="ECO:0000256" key="1">
    <source>
        <dbReference type="SAM" id="Phobius"/>
    </source>
</evidence>
<reference evidence="2 3" key="1">
    <citation type="submission" date="2016-11" db="EMBL/GenBank/DDBJ databases">
        <title>Trade-off between light-utilization and light-protection in marine flavobacteria.</title>
        <authorList>
            <person name="Kumagai Y."/>
        </authorList>
    </citation>
    <scope>NUCLEOTIDE SEQUENCE [LARGE SCALE GENOMIC DNA]</scope>
    <source>
        <strain evidence="2 3">JCM 17109</strain>
    </source>
</reference>
<keyword evidence="1" id="KW-1133">Transmembrane helix</keyword>
<proteinExistence type="predicted"/>
<dbReference type="RefSeq" id="WP_105981514.1">
    <property type="nucleotide sequence ID" value="NZ_MQUC01000003.1"/>
</dbReference>
<comment type="caution">
    <text evidence="2">The sequence shown here is derived from an EMBL/GenBank/DDBJ whole genome shotgun (WGS) entry which is preliminary data.</text>
</comment>
<dbReference type="OrthoDB" id="1247025at2"/>
<evidence type="ECO:0000313" key="2">
    <source>
        <dbReference type="EMBL" id="PRP65615.1"/>
    </source>
</evidence>
<keyword evidence="1" id="KW-0472">Membrane</keyword>
<protein>
    <submittedName>
        <fullName evidence="2">Uncharacterized protein</fullName>
    </submittedName>
</protein>
<dbReference type="Proteomes" id="UP000239532">
    <property type="component" value="Unassembled WGS sequence"/>
</dbReference>
<keyword evidence="3" id="KW-1185">Reference proteome</keyword>
<name>A0A2S9WQ61_9FLAO</name>
<accession>A0A2S9WQ61</accession>
<dbReference type="EMBL" id="MQUC01000003">
    <property type="protein sequence ID" value="PRP65615.1"/>
    <property type="molecule type" value="Genomic_DNA"/>
</dbReference>
<evidence type="ECO:0000313" key="3">
    <source>
        <dbReference type="Proteomes" id="UP000239532"/>
    </source>
</evidence>
<organism evidence="2 3">
    <name type="scientific">Nonlabens agnitus</name>
    <dbReference type="NCBI Taxonomy" id="870484"/>
    <lineage>
        <taxon>Bacteria</taxon>
        <taxon>Pseudomonadati</taxon>
        <taxon>Bacteroidota</taxon>
        <taxon>Flavobacteriia</taxon>
        <taxon>Flavobacteriales</taxon>
        <taxon>Flavobacteriaceae</taxon>
        <taxon>Nonlabens</taxon>
    </lineage>
</organism>
<keyword evidence="1" id="KW-0812">Transmembrane</keyword>
<sequence length="251" mass="28121">MKLNDIKNKFDDREIQPSADSWDRLSERLSTVDKKKKQPIVLWLSGIAAILILGLLAAPAIFFNDTIDPTGSEVVMEEASTQQKDLEPEAMEPVPTIKEQPQDAVVITDKDTAVKDEVKTKRVPLESKRLPIQHMKVTDIASIEPKDKVVEQNAIASTTDFNTLETVEQEEASSLNEVDQLLDNAMKKIALKKQINNSVAASNNTSVDPQKLLRETEWDIEAQNRNKLENTLLDGLGRLKREAVALIDRNQ</sequence>
<feature type="transmembrane region" description="Helical" evidence="1">
    <location>
        <begin position="40"/>
        <end position="63"/>
    </location>
</feature>